<dbReference type="EMBL" id="ML977567">
    <property type="protein sequence ID" value="KAF2004495.1"/>
    <property type="molecule type" value="Genomic_DNA"/>
</dbReference>
<accession>A0A6A5WZK2</accession>
<name>A0A6A5WZK2_9PLEO</name>
<gene>
    <name evidence="1" type="ORF">P154DRAFT_572154</name>
</gene>
<evidence type="ECO:0000313" key="1">
    <source>
        <dbReference type="EMBL" id="KAF2004495.1"/>
    </source>
</evidence>
<proteinExistence type="predicted"/>
<evidence type="ECO:0000313" key="2">
    <source>
        <dbReference type="Proteomes" id="UP000799779"/>
    </source>
</evidence>
<dbReference type="Proteomes" id="UP000799779">
    <property type="component" value="Unassembled WGS sequence"/>
</dbReference>
<reference evidence="1" key="1">
    <citation type="journal article" date="2020" name="Stud. Mycol.">
        <title>101 Dothideomycetes genomes: a test case for predicting lifestyles and emergence of pathogens.</title>
        <authorList>
            <person name="Haridas S."/>
            <person name="Albert R."/>
            <person name="Binder M."/>
            <person name="Bloem J."/>
            <person name="Labutti K."/>
            <person name="Salamov A."/>
            <person name="Andreopoulos B."/>
            <person name="Baker S."/>
            <person name="Barry K."/>
            <person name="Bills G."/>
            <person name="Bluhm B."/>
            <person name="Cannon C."/>
            <person name="Castanera R."/>
            <person name="Culley D."/>
            <person name="Daum C."/>
            <person name="Ezra D."/>
            <person name="Gonzalez J."/>
            <person name="Henrissat B."/>
            <person name="Kuo A."/>
            <person name="Liang C."/>
            <person name="Lipzen A."/>
            <person name="Lutzoni F."/>
            <person name="Magnuson J."/>
            <person name="Mondo S."/>
            <person name="Nolan M."/>
            <person name="Ohm R."/>
            <person name="Pangilinan J."/>
            <person name="Park H.-J."/>
            <person name="Ramirez L."/>
            <person name="Alfaro M."/>
            <person name="Sun H."/>
            <person name="Tritt A."/>
            <person name="Yoshinaga Y."/>
            <person name="Zwiers L.-H."/>
            <person name="Turgeon B."/>
            <person name="Goodwin S."/>
            <person name="Spatafora J."/>
            <person name="Crous P."/>
            <person name="Grigoriev I."/>
        </authorList>
    </citation>
    <scope>NUCLEOTIDE SEQUENCE</scope>
    <source>
        <strain evidence="1">CBS 123094</strain>
    </source>
</reference>
<dbReference type="AlphaFoldDB" id="A0A6A5WZK2"/>
<sequence>MEEGTLEVGAPLSAPPLGPPLVPAPVQQNALRSASPSLSPELAAAAHFVDLLDGRARRIWNCERNLKDLTAVLLATSPRGVGGFGPEKFEENPLVEVYLLAIYKLPLWFGGGVAPSGGCGHHLLSTLFNTTSMMPLGTRPIGHTVMNCGCSRLVAGGKIQSSAVLKNPPNEKVLPKRYHHTRKWKVENPGVA</sequence>
<protein>
    <submittedName>
        <fullName evidence="1">Uncharacterized protein</fullName>
    </submittedName>
</protein>
<organism evidence="1 2">
    <name type="scientific">Amniculicola lignicola CBS 123094</name>
    <dbReference type="NCBI Taxonomy" id="1392246"/>
    <lineage>
        <taxon>Eukaryota</taxon>
        <taxon>Fungi</taxon>
        <taxon>Dikarya</taxon>
        <taxon>Ascomycota</taxon>
        <taxon>Pezizomycotina</taxon>
        <taxon>Dothideomycetes</taxon>
        <taxon>Pleosporomycetidae</taxon>
        <taxon>Pleosporales</taxon>
        <taxon>Amniculicolaceae</taxon>
        <taxon>Amniculicola</taxon>
    </lineage>
</organism>
<keyword evidence="2" id="KW-1185">Reference proteome</keyword>